<dbReference type="RefSeq" id="WP_093655555.1">
    <property type="nucleotide sequence ID" value="NZ_FOET01000001.1"/>
</dbReference>
<dbReference type="AlphaFoldDB" id="A0A1H9A9N8"/>
<evidence type="ECO:0000256" key="1">
    <source>
        <dbReference type="SAM" id="Phobius"/>
    </source>
</evidence>
<keyword evidence="3" id="KW-1185">Reference proteome</keyword>
<accession>A0A1H9A9N8</accession>
<dbReference type="Proteomes" id="UP000199055">
    <property type="component" value="Unassembled WGS sequence"/>
</dbReference>
<proteinExistence type="predicted"/>
<organism evidence="2 3">
    <name type="scientific">Streptomyces radiopugnans</name>
    <dbReference type="NCBI Taxonomy" id="403935"/>
    <lineage>
        <taxon>Bacteria</taxon>
        <taxon>Bacillati</taxon>
        <taxon>Actinomycetota</taxon>
        <taxon>Actinomycetes</taxon>
        <taxon>Kitasatosporales</taxon>
        <taxon>Streptomycetaceae</taxon>
        <taxon>Streptomyces</taxon>
    </lineage>
</organism>
<gene>
    <name evidence="2" type="ORF">SAMN05216481_101960</name>
</gene>
<keyword evidence="1" id="KW-0812">Transmembrane</keyword>
<dbReference type="STRING" id="403935.SAMN05216481_101960"/>
<name>A0A1H9A9N8_9ACTN</name>
<protein>
    <submittedName>
        <fullName evidence="2">Uncharacterized protein</fullName>
    </submittedName>
</protein>
<sequence>MTAHAPTRHTSRPAAGGADARLPWWAAALPVIAFAVLLSLLAGGGEAEAADAESHRYLAHLLDRLRELLPH</sequence>
<keyword evidence="1" id="KW-1133">Transmembrane helix</keyword>
<evidence type="ECO:0000313" key="3">
    <source>
        <dbReference type="Proteomes" id="UP000199055"/>
    </source>
</evidence>
<keyword evidence="1" id="KW-0472">Membrane</keyword>
<dbReference type="EMBL" id="FOET01000001">
    <property type="protein sequence ID" value="SEP73384.1"/>
    <property type="molecule type" value="Genomic_DNA"/>
</dbReference>
<evidence type="ECO:0000313" key="2">
    <source>
        <dbReference type="EMBL" id="SEP73384.1"/>
    </source>
</evidence>
<feature type="transmembrane region" description="Helical" evidence="1">
    <location>
        <begin position="22"/>
        <end position="42"/>
    </location>
</feature>
<reference evidence="2 3" key="1">
    <citation type="submission" date="2016-10" db="EMBL/GenBank/DDBJ databases">
        <authorList>
            <person name="de Groot N.N."/>
        </authorList>
    </citation>
    <scope>NUCLEOTIDE SEQUENCE [LARGE SCALE GENOMIC DNA]</scope>
    <source>
        <strain evidence="2 3">CGMCC 4.3519</strain>
    </source>
</reference>